<proteinExistence type="predicted"/>
<protein>
    <submittedName>
        <fullName evidence="1">Uncharacterized protein</fullName>
    </submittedName>
</protein>
<dbReference type="Proteomes" id="UP001148737">
    <property type="component" value="Unassembled WGS sequence"/>
</dbReference>
<sequence length="323" mass="35887">MRFNAAVAYGLLSLPAVSAWGSLGHITTAYIASNFIANSTEAYLKELLKRTDDDYLASIASWADSIRYTKWGKFTSTFHFIDSHDQPPHSCNVDLERDCKESGCVISSLTNYTEQAYDHTLPAWRRAQAAKFVVHFVGDLHQPLHNEDVAKGGNGIHVLWGGRELNLHHVWDSSIVEKWLGGLRGKPYPLAKRWATQLTDEISHGKWAGERESWVKEINLADTNSTGLAWSREANAIVCSHGKSHSILETPPIVALTKRTVLPQGPKAIQGQELGGQYYEDAAPILEKQVAMAGYRMAGLLDKIAEEYNAHRAHHSGDAEFEL</sequence>
<keyword evidence="2" id="KW-1185">Reference proteome</keyword>
<organism evidence="1 2">
    <name type="scientific">Lecanicillium saksenae</name>
    <dbReference type="NCBI Taxonomy" id="468837"/>
    <lineage>
        <taxon>Eukaryota</taxon>
        <taxon>Fungi</taxon>
        <taxon>Dikarya</taxon>
        <taxon>Ascomycota</taxon>
        <taxon>Pezizomycotina</taxon>
        <taxon>Sordariomycetes</taxon>
        <taxon>Hypocreomycetidae</taxon>
        <taxon>Hypocreales</taxon>
        <taxon>Cordycipitaceae</taxon>
        <taxon>Lecanicillium</taxon>
    </lineage>
</organism>
<gene>
    <name evidence="1" type="ORF">NLG97_g6248</name>
</gene>
<reference evidence="1" key="1">
    <citation type="submission" date="2022-07" db="EMBL/GenBank/DDBJ databases">
        <title>Genome Sequence of Lecanicillium saksenae.</title>
        <authorList>
            <person name="Buettner E."/>
        </authorList>
    </citation>
    <scope>NUCLEOTIDE SEQUENCE</scope>
    <source>
        <strain evidence="1">VT-O1</strain>
    </source>
</reference>
<evidence type="ECO:0000313" key="2">
    <source>
        <dbReference type="Proteomes" id="UP001148737"/>
    </source>
</evidence>
<comment type="caution">
    <text evidence="1">The sequence shown here is derived from an EMBL/GenBank/DDBJ whole genome shotgun (WGS) entry which is preliminary data.</text>
</comment>
<dbReference type="EMBL" id="JANAKD010000801">
    <property type="protein sequence ID" value="KAJ3488173.1"/>
    <property type="molecule type" value="Genomic_DNA"/>
</dbReference>
<evidence type="ECO:0000313" key="1">
    <source>
        <dbReference type="EMBL" id="KAJ3488173.1"/>
    </source>
</evidence>
<accession>A0ACC1QSQ8</accession>
<name>A0ACC1QSQ8_9HYPO</name>